<organism evidence="2 3">
    <name type="scientific">Nonomuraea turkmeniaca</name>
    <dbReference type="NCBI Taxonomy" id="103838"/>
    <lineage>
        <taxon>Bacteria</taxon>
        <taxon>Bacillati</taxon>
        <taxon>Actinomycetota</taxon>
        <taxon>Actinomycetes</taxon>
        <taxon>Streptosporangiales</taxon>
        <taxon>Streptosporangiaceae</taxon>
        <taxon>Nonomuraea</taxon>
    </lineage>
</organism>
<proteinExistence type="predicted"/>
<name>A0A5S4FX99_9ACTN</name>
<dbReference type="AlphaFoldDB" id="A0A5S4FX99"/>
<reference evidence="2 3" key="1">
    <citation type="submission" date="2019-05" db="EMBL/GenBank/DDBJ databases">
        <title>Draft genome sequence of Nonomuraea turkmeniaca DSM 43926.</title>
        <authorList>
            <person name="Saricaoglu S."/>
            <person name="Isik K."/>
        </authorList>
    </citation>
    <scope>NUCLEOTIDE SEQUENCE [LARGE SCALE GENOMIC DNA]</scope>
    <source>
        <strain evidence="2 3">DSM 43926</strain>
    </source>
</reference>
<gene>
    <name evidence="2" type="ORF">ETD86_26370</name>
</gene>
<dbReference type="Proteomes" id="UP000309128">
    <property type="component" value="Unassembled WGS sequence"/>
</dbReference>
<protein>
    <submittedName>
        <fullName evidence="2">Uncharacterized protein</fullName>
    </submittedName>
</protein>
<dbReference type="RefSeq" id="WP_138668854.1">
    <property type="nucleotide sequence ID" value="NZ_VCKY01000096.1"/>
</dbReference>
<dbReference type="EMBL" id="VCKY01000096">
    <property type="protein sequence ID" value="TMR15793.1"/>
    <property type="molecule type" value="Genomic_DNA"/>
</dbReference>
<comment type="caution">
    <text evidence="2">The sequence shown here is derived from an EMBL/GenBank/DDBJ whole genome shotgun (WGS) entry which is preliminary data.</text>
</comment>
<accession>A0A5S4FX99</accession>
<sequence length="120" mass="12123">MPVLDEGGGDDLGDVDLMDGYAERVGEGAAHHAFGADGLTPHVQLVDGELARPDVGPLQAGGFDGLFDLVQHLVAARPPDGDGPLVRVTMRVSPDLAACPAKAPACSAARPGSGSSRPAM</sequence>
<evidence type="ECO:0000313" key="2">
    <source>
        <dbReference type="EMBL" id="TMR15793.1"/>
    </source>
</evidence>
<evidence type="ECO:0000256" key="1">
    <source>
        <dbReference type="SAM" id="MobiDB-lite"/>
    </source>
</evidence>
<evidence type="ECO:0000313" key="3">
    <source>
        <dbReference type="Proteomes" id="UP000309128"/>
    </source>
</evidence>
<keyword evidence="3" id="KW-1185">Reference proteome</keyword>
<feature type="region of interest" description="Disordered" evidence="1">
    <location>
        <begin position="101"/>
        <end position="120"/>
    </location>
</feature>